<dbReference type="InterPro" id="IPR057464">
    <property type="entry name" value="CCDC174_GRSR"/>
</dbReference>
<evidence type="ECO:0000256" key="1">
    <source>
        <dbReference type="ARBA" id="ARBA00023054"/>
    </source>
</evidence>
<evidence type="ECO:0000259" key="3">
    <source>
        <dbReference type="Pfam" id="PF25449"/>
    </source>
</evidence>
<feature type="domain" description="CCDC174 alpha/beta GRSR" evidence="3">
    <location>
        <begin position="161"/>
        <end position="189"/>
    </location>
</feature>
<dbReference type="Proteomes" id="UP000046395">
    <property type="component" value="Unassembled WGS sequence"/>
</dbReference>
<keyword evidence="1" id="KW-0175">Coiled coil</keyword>
<dbReference type="PANTHER" id="PTHR15885:SF1">
    <property type="entry name" value="COILED-COIL DOMAIN-CONTAINING PROTEIN 174"/>
    <property type="match status" value="1"/>
</dbReference>
<keyword evidence="4" id="KW-1185">Reference proteome</keyword>
<dbReference type="AlphaFoldDB" id="A0A5S6QEZ1"/>
<feature type="compositionally biased region" description="Low complexity" evidence="2">
    <location>
        <begin position="148"/>
        <end position="158"/>
    </location>
</feature>
<dbReference type="Pfam" id="PF25449">
    <property type="entry name" value="CCDC174_GRSR"/>
    <property type="match status" value="1"/>
</dbReference>
<accession>A0A5S6QEZ1</accession>
<reference evidence="5" key="1">
    <citation type="submission" date="2019-12" db="UniProtKB">
        <authorList>
            <consortium name="WormBaseParasite"/>
        </authorList>
    </citation>
    <scope>IDENTIFICATION</scope>
</reference>
<organism evidence="4 5">
    <name type="scientific">Trichuris muris</name>
    <name type="common">Mouse whipworm</name>
    <dbReference type="NCBI Taxonomy" id="70415"/>
    <lineage>
        <taxon>Eukaryota</taxon>
        <taxon>Metazoa</taxon>
        <taxon>Ecdysozoa</taxon>
        <taxon>Nematoda</taxon>
        <taxon>Enoplea</taxon>
        <taxon>Dorylaimia</taxon>
        <taxon>Trichinellida</taxon>
        <taxon>Trichuridae</taxon>
        <taxon>Trichuris</taxon>
    </lineage>
</organism>
<evidence type="ECO:0000313" key="4">
    <source>
        <dbReference type="Proteomes" id="UP000046395"/>
    </source>
</evidence>
<dbReference type="WBParaSite" id="TMUE_1000005670.1">
    <property type="protein sequence ID" value="TMUE_1000005670.1"/>
    <property type="gene ID" value="WBGene00286793"/>
</dbReference>
<protein>
    <submittedName>
        <fullName evidence="5">Coiled-coil domain-containing protein 174</fullName>
    </submittedName>
</protein>
<dbReference type="GO" id="GO:0005634">
    <property type="term" value="C:nucleus"/>
    <property type="evidence" value="ECO:0007669"/>
    <property type="project" value="TreeGrafter"/>
</dbReference>
<proteinExistence type="predicted"/>
<evidence type="ECO:0000256" key="2">
    <source>
        <dbReference type="SAM" id="MobiDB-lite"/>
    </source>
</evidence>
<feature type="region of interest" description="Disordered" evidence="2">
    <location>
        <begin position="267"/>
        <end position="286"/>
    </location>
</feature>
<evidence type="ECO:0000313" key="5">
    <source>
        <dbReference type="WBParaSite" id="TMUE_1000005670.1"/>
    </source>
</evidence>
<dbReference type="PANTHER" id="PTHR15885">
    <property type="entry name" value="COILED-COIL DOMAIN-CONTAINING PROTEIN 174"/>
    <property type="match status" value="1"/>
</dbReference>
<dbReference type="STRING" id="70415.A0A5S6QEZ1"/>
<dbReference type="Pfam" id="PF13300">
    <property type="entry name" value="DUF4078"/>
    <property type="match status" value="1"/>
</dbReference>
<feature type="compositionally biased region" description="Basic and acidic residues" evidence="2">
    <location>
        <begin position="267"/>
        <end position="281"/>
    </location>
</feature>
<dbReference type="InterPro" id="IPR025066">
    <property type="entry name" value="CCDC174-like"/>
</dbReference>
<name>A0A5S6QEZ1_TRIMR</name>
<feature type="region of interest" description="Disordered" evidence="2">
    <location>
        <begin position="129"/>
        <end position="158"/>
    </location>
</feature>
<sequence length="386" mass="43946">MSKKVQGNISSLFDLKAELLKKKDSLKEHSNLSGVNRAALYVKGKPVLAEKRRAIREAKEAQKNAKTASVVSDVEQQELQRQLAKSRQALEAKAALYDSLRSGKQKDLDDENKPIYLVNFSEKAGDAIDEVSSEDEGDGPGKAATNIPSAASSPSGSDDLVEYTDYLGRTRTCHKSDLQSMLLADKDLSTRTPMAKWNENTELLSEDMRRELRRQEWEKETEAAAEVGPIHYQHVMSNEPRTLGTAYYHFSLDESTRQEQLKQLKKASEQTKAQRERNARLRERRKKLMDERLRKVMERKNITVTMWADADGGADVSSIPLPDDKPDERLEEKKEVVIPEKKRIVSTHPSDQESMKEATYRYMEKQRSVRNAEIAERLVSQRLNVL</sequence>
<feature type="compositionally biased region" description="Acidic residues" evidence="2">
    <location>
        <begin position="129"/>
        <end position="138"/>
    </location>
</feature>